<proteinExistence type="predicted"/>
<dbReference type="InterPro" id="IPR025836">
    <property type="entry name" value="Zn_knuckle_CX2CX4HX4C"/>
</dbReference>
<evidence type="ECO:0000256" key="1">
    <source>
        <dbReference type="SAM" id="MobiDB-lite"/>
    </source>
</evidence>
<gene>
    <name evidence="3" type="ORF">F2Q68_00005980</name>
</gene>
<dbReference type="AlphaFoldDB" id="A0A8S9JDC9"/>
<dbReference type="Pfam" id="PF14392">
    <property type="entry name" value="zf-CCHC_4"/>
    <property type="match status" value="1"/>
</dbReference>
<accession>A0A8S9JDC9</accession>
<feature type="region of interest" description="Disordered" evidence="1">
    <location>
        <begin position="157"/>
        <end position="208"/>
    </location>
</feature>
<feature type="domain" description="Zinc knuckle CX2CX4HX4C" evidence="2">
    <location>
        <begin position="66"/>
        <end position="109"/>
    </location>
</feature>
<dbReference type="EMBL" id="QGKW02001660">
    <property type="protein sequence ID" value="KAF2580560.1"/>
    <property type="molecule type" value="Genomic_DNA"/>
</dbReference>
<name>A0A8S9JDC9_BRACR</name>
<feature type="compositionally biased region" description="Polar residues" evidence="1">
    <location>
        <begin position="157"/>
        <end position="170"/>
    </location>
</feature>
<dbReference type="PANTHER" id="PTHR31286">
    <property type="entry name" value="GLYCINE-RICH CELL WALL STRUCTURAL PROTEIN 1.8-LIKE"/>
    <property type="match status" value="1"/>
</dbReference>
<protein>
    <recommendedName>
        <fullName evidence="2">Zinc knuckle CX2CX4HX4C domain-containing protein</fullName>
    </recommendedName>
</protein>
<organism evidence="3 4">
    <name type="scientific">Brassica cretica</name>
    <name type="common">Mustard</name>
    <dbReference type="NCBI Taxonomy" id="69181"/>
    <lineage>
        <taxon>Eukaryota</taxon>
        <taxon>Viridiplantae</taxon>
        <taxon>Streptophyta</taxon>
        <taxon>Embryophyta</taxon>
        <taxon>Tracheophyta</taxon>
        <taxon>Spermatophyta</taxon>
        <taxon>Magnoliopsida</taxon>
        <taxon>eudicotyledons</taxon>
        <taxon>Gunneridae</taxon>
        <taxon>Pentapetalae</taxon>
        <taxon>rosids</taxon>
        <taxon>malvids</taxon>
        <taxon>Brassicales</taxon>
        <taxon>Brassicaceae</taxon>
        <taxon>Brassiceae</taxon>
        <taxon>Brassica</taxon>
    </lineage>
</organism>
<sequence>MLLMQRWEPTVSEHFPSNISFNVRVHGIPLHYWSEGTVKTIDKELGNCVVKIAKEAKIWVEVNGLQPLIMKMEIELPTEDVTEVEFEYIKIEKYCFTCFSLFHEESDCPQRPQNALPPKERKLGITQMIALQRIEAEKKRHDDRGGYIRPEVFRTSTRQSEDSYAQNRGYRTSDRGYYTRREDHRRDQSILSRTNRTNSDYYRNNAPLNSTVGTILPVTERNLPSTPRDEVTPTRSLKDHLGIPLNGNEGTTSGSKEQRSALAHLTDPIPNEEQPARRTLSFESGRLQKAVIRTEEVEMVNQEIIEESSPLAGRIPATLRLGAGSLRTIKRGVIPIAPQSKVANKRRVTKTPIKKRIARSPLLRILQRKPSTARASTTTRRKLVVEKDNNLPCDKWQPVSLLER</sequence>
<feature type="region of interest" description="Disordered" evidence="1">
    <location>
        <begin position="220"/>
        <end position="261"/>
    </location>
</feature>
<evidence type="ECO:0000259" key="2">
    <source>
        <dbReference type="Pfam" id="PF14392"/>
    </source>
</evidence>
<evidence type="ECO:0000313" key="3">
    <source>
        <dbReference type="EMBL" id="KAF2580560.1"/>
    </source>
</evidence>
<dbReference type="Proteomes" id="UP000712281">
    <property type="component" value="Unassembled WGS sequence"/>
</dbReference>
<dbReference type="InterPro" id="IPR040256">
    <property type="entry name" value="At4g02000-like"/>
</dbReference>
<feature type="compositionally biased region" description="Basic and acidic residues" evidence="1">
    <location>
        <begin position="171"/>
        <end position="188"/>
    </location>
</feature>
<feature type="compositionally biased region" description="Basic and acidic residues" evidence="1">
    <location>
        <begin position="227"/>
        <end position="241"/>
    </location>
</feature>
<feature type="compositionally biased region" description="Polar residues" evidence="1">
    <location>
        <begin position="189"/>
        <end position="208"/>
    </location>
</feature>
<evidence type="ECO:0000313" key="4">
    <source>
        <dbReference type="Proteomes" id="UP000712281"/>
    </source>
</evidence>
<reference evidence="3" key="1">
    <citation type="submission" date="2019-12" db="EMBL/GenBank/DDBJ databases">
        <title>Genome sequencing and annotation of Brassica cretica.</title>
        <authorList>
            <person name="Studholme D.J."/>
            <person name="Sarris P.F."/>
        </authorList>
    </citation>
    <scope>NUCLEOTIDE SEQUENCE</scope>
    <source>
        <strain evidence="3">PFS-001/15</strain>
        <tissue evidence="3">Leaf</tissue>
    </source>
</reference>
<comment type="caution">
    <text evidence="3">The sequence shown here is derived from an EMBL/GenBank/DDBJ whole genome shotgun (WGS) entry which is preliminary data.</text>
</comment>
<dbReference type="PANTHER" id="PTHR31286:SF163">
    <property type="entry name" value="ZINC KNUCKLE CX2CX4HX4C DOMAIN-CONTAINING PROTEIN"/>
    <property type="match status" value="1"/>
</dbReference>